<sequence length="24" mass="2775">MRRYCAATLTAIFNLYVLVMLNVV</sequence>
<dbReference type="EMBL" id="GBXM01048861">
    <property type="protein sequence ID" value="JAH59716.1"/>
    <property type="molecule type" value="Transcribed_RNA"/>
</dbReference>
<reference evidence="1" key="2">
    <citation type="journal article" date="2015" name="Fish Shellfish Immunol.">
        <title>Early steps in the European eel (Anguilla anguilla)-Vibrio vulnificus interaction in the gills: Role of the RtxA13 toxin.</title>
        <authorList>
            <person name="Callol A."/>
            <person name="Pajuelo D."/>
            <person name="Ebbesson L."/>
            <person name="Teles M."/>
            <person name="MacKenzie S."/>
            <person name="Amaro C."/>
        </authorList>
    </citation>
    <scope>NUCLEOTIDE SEQUENCE</scope>
</reference>
<name>A0A0E9U1M4_ANGAN</name>
<evidence type="ECO:0000313" key="1">
    <source>
        <dbReference type="EMBL" id="JAH59716.1"/>
    </source>
</evidence>
<organism evidence="1">
    <name type="scientific">Anguilla anguilla</name>
    <name type="common">European freshwater eel</name>
    <name type="synonym">Muraena anguilla</name>
    <dbReference type="NCBI Taxonomy" id="7936"/>
    <lineage>
        <taxon>Eukaryota</taxon>
        <taxon>Metazoa</taxon>
        <taxon>Chordata</taxon>
        <taxon>Craniata</taxon>
        <taxon>Vertebrata</taxon>
        <taxon>Euteleostomi</taxon>
        <taxon>Actinopterygii</taxon>
        <taxon>Neopterygii</taxon>
        <taxon>Teleostei</taxon>
        <taxon>Anguilliformes</taxon>
        <taxon>Anguillidae</taxon>
        <taxon>Anguilla</taxon>
    </lineage>
</organism>
<dbReference type="AlphaFoldDB" id="A0A0E9U1M4"/>
<proteinExistence type="predicted"/>
<protein>
    <submittedName>
        <fullName evidence="1">Uncharacterized protein</fullName>
    </submittedName>
</protein>
<accession>A0A0E9U1M4</accession>
<reference evidence="1" key="1">
    <citation type="submission" date="2014-11" db="EMBL/GenBank/DDBJ databases">
        <authorList>
            <person name="Amaro Gonzalez C."/>
        </authorList>
    </citation>
    <scope>NUCLEOTIDE SEQUENCE</scope>
</reference>